<feature type="domain" description="DUF281" evidence="3">
    <location>
        <begin position="120"/>
        <end position="174"/>
    </location>
</feature>
<dbReference type="PANTHER" id="PTHR36517">
    <property type="entry name" value="PROTEIN CBG25732"/>
    <property type="match status" value="1"/>
</dbReference>
<evidence type="ECO:0000313" key="6">
    <source>
        <dbReference type="WormBase" id="C16C8.27"/>
    </source>
</evidence>
<evidence type="ECO:0000256" key="2">
    <source>
        <dbReference type="SAM" id="SignalP"/>
    </source>
</evidence>
<evidence type="ECO:0000313" key="5">
    <source>
        <dbReference type="Proteomes" id="UP000001940"/>
    </source>
</evidence>
<dbReference type="AGR" id="WB:WBGene00305093"/>
<dbReference type="KEGG" id="cel:CELE_C16C8.27"/>
<dbReference type="RefSeq" id="NP_001364526.1">
    <property type="nucleotide sequence ID" value="NM_001377759.2"/>
</dbReference>
<dbReference type="EMBL" id="BX284602">
    <property type="protein sequence ID" value="CAA0059143.1"/>
    <property type="molecule type" value="Genomic_DNA"/>
</dbReference>
<reference evidence="4 5" key="1">
    <citation type="journal article" date="1998" name="Science">
        <title>Genome sequence of the nematode C. elegans: a platform for investigating biology.</title>
        <authorList>
            <consortium name="The C. elegans sequencing consortium"/>
            <person name="Sulson J.E."/>
            <person name="Waterston R."/>
        </authorList>
    </citation>
    <scope>NUCLEOTIDE SEQUENCE [LARGE SCALE GENOMIC DNA]</scope>
    <source>
        <strain evidence="4 5">Bristol N2</strain>
    </source>
</reference>
<evidence type="ECO:0000256" key="1">
    <source>
        <dbReference type="SAM" id="MobiDB-lite"/>
    </source>
</evidence>
<dbReference type="GeneID" id="173687"/>
<dbReference type="WormBase" id="C16C8.27">
    <property type="protein sequence ID" value="CE53815"/>
    <property type="gene ID" value="WBGene00305093"/>
</dbReference>
<proteinExistence type="predicted"/>
<feature type="signal peptide" evidence="2">
    <location>
        <begin position="1"/>
        <end position="18"/>
    </location>
</feature>
<sequence>MNWLTLFILFGAISKIEAFINKNPLENSDIAEILPGDPGENPEESEESDRAGVSRELEEVRVLEEPEVPDVPEALEEHEVSQELEETDQPEDPCQSCPMISLEDPEDPRISFYIESDLNDGCSKRQATCEANPGTMCSNFQIHAETSAGATVPVGSWNANGAESSLSCQDDGTWLDQENPALADTVVNVVKLVCSYDCE</sequence>
<feature type="compositionally biased region" description="Acidic residues" evidence="1">
    <location>
        <begin position="82"/>
        <end position="91"/>
    </location>
</feature>
<feature type="region of interest" description="Disordered" evidence="1">
    <location>
        <begin position="31"/>
        <end position="94"/>
    </location>
</feature>
<dbReference type="CTD" id="173687"/>
<feature type="chain" id="PRO_5025028346" evidence="2">
    <location>
        <begin position="19"/>
        <end position="199"/>
    </location>
</feature>
<dbReference type="InParanoid" id="A0A5S9MMD2"/>
<protein>
    <submittedName>
        <fullName evidence="4">DUF281 domain-containing protein</fullName>
    </submittedName>
</protein>
<evidence type="ECO:0000313" key="4">
    <source>
        <dbReference type="EMBL" id="CAA0059143.1"/>
    </source>
</evidence>
<gene>
    <name evidence="4 6" type="ORF">C16C8.27</name>
    <name evidence="4" type="ORF">CELE_C16C8.27</name>
</gene>
<dbReference type="SMR" id="A0A5S9MMD2"/>
<dbReference type="Pfam" id="PF03436">
    <property type="entry name" value="DUF281"/>
    <property type="match status" value="1"/>
</dbReference>
<feature type="compositionally biased region" description="Basic and acidic residues" evidence="1">
    <location>
        <begin position="48"/>
        <end position="64"/>
    </location>
</feature>
<feature type="compositionally biased region" description="Acidic residues" evidence="1">
    <location>
        <begin position="65"/>
        <end position="74"/>
    </location>
</feature>
<evidence type="ECO:0000259" key="3">
    <source>
        <dbReference type="Pfam" id="PF03436"/>
    </source>
</evidence>
<dbReference type="InterPro" id="IPR005098">
    <property type="entry name" value="DUF281"/>
</dbReference>
<name>A0A5S9MMD2_CAEEL</name>
<dbReference type="PANTHER" id="PTHR36517:SF1">
    <property type="entry name" value="C6 DOMAIN-CONTAINING PROTEIN-RELATED"/>
    <property type="match status" value="1"/>
</dbReference>
<keyword evidence="2" id="KW-0732">Signal</keyword>
<dbReference type="Proteomes" id="UP000001940">
    <property type="component" value="Chromosome II"/>
</dbReference>
<accession>A0A5S9MMD2</accession>
<dbReference type="AlphaFoldDB" id="A0A5S9MMD2"/>
<organism evidence="4 5">
    <name type="scientific">Caenorhabditis elegans</name>
    <dbReference type="NCBI Taxonomy" id="6239"/>
    <lineage>
        <taxon>Eukaryota</taxon>
        <taxon>Metazoa</taxon>
        <taxon>Ecdysozoa</taxon>
        <taxon>Nematoda</taxon>
        <taxon>Chromadorea</taxon>
        <taxon>Rhabditida</taxon>
        <taxon>Rhabditina</taxon>
        <taxon>Rhabditomorpha</taxon>
        <taxon>Rhabditoidea</taxon>
        <taxon>Rhabditidae</taxon>
        <taxon>Peloderinae</taxon>
        <taxon>Caenorhabditis</taxon>
    </lineage>
</organism>
<keyword evidence="5" id="KW-1185">Reference proteome</keyword>